<sequence length="106" mass="12191">MRGCDNAHEILRDEHEHARDRYDFDMRIDTSHSRDTCTRRDARVSVKREDSRTNTHASICASTCRKSRAAHRAEPDVPIVSTARLPCIVMSQVRHSGCRMASRGRR</sequence>
<dbReference type="EMBL" id="LN899821">
    <property type="protein sequence ID" value="CUV17540.1"/>
    <property type="molecule type" value="Genomic_DNA"/>
</dbReference>
<dbReference type="EMBL" id="LN899825">
    <property type="protein sequence ID" value="CUV36972.1"/>
    <property type="molecule type" value="Genomic_DNA"/>
</dbReference>
<organism evidence="7">
    <name type="scientific">Ralstonia solanacearum</name>
    <name type="common">Pseudomonas solanacearum</name>
    <dbReference type="NCBI Taxonomy" id="305"/>
    <lineage>
        <taxon>Bacteria</taxon>
        <taxon>Pseudomonadati</taxon>
        <taxon>Pseudomonadota</taxon>
        <taxon>Betaproteobacteria</taxon>
        <taxon>Burkholderiales</taxon>
        <taxon>Burkholderiaceae</taxon>
        <taxon>Ralstonia</taxon>
        <taxon>Ralstonia solanacearum species complex</taxon>
    </lineage>
</organism>
<evidence type="ECO:0000313" key="5">
    <source>
        <dbReference type="EMBL" id="CUV36972.1"/>
    </source>
</evidence>
<dbReference type="EMBL" id="CP025741">
    <property type="protein sequence ID" value="AYA45579.1"/>
    <property type="molecule type" value="Genomic_DNA"/>
</dbReference>
<evidence type="ECO:0000313" key="8">
    <source>
        <dbReference type="Proteomes" id="UP000262427"/>
    </source>
</evidence>
<accession>A0A0S4X934</accession>
<evidence type="ECO:0000313" key="4">
    <source>
        <dbReference type="EMBL" id="CUV31705.1"/>
    </source>
</evidence>
<dbReference type="EMBL" id="LN899823">
    <property type="protein sequence ID" value="CUV21750.1"/>
    <property type="molecule type" value="Genomic_DNA"/>
</dbReference>
<dbReference type="EMBL" id="LN899826">
    <property type="protein sequence ID" value="CUV38015.1"/>
    <property type="molecule type" value="Genomic_DNA"/>
</dbReference>
<name>A0A0S4X934_RALSL</name>
<reference evidence="1" key="2">
    <citation type="submission" date="2018-01" db="EMBL/GenBank/DDBJ databases">
        <title>Ralstonia pseudosolanacearum P824 infects blueberry.</title>
        <authorList>
            <person name="Bocsanczy A.M."/>
            <person name="Norman D.J."/>
        </authorList>
    </citation>
    <scope>NUCLEOTIDE SEQUENCE</scope>
    <source>
        <strain evidence="1">P824</strain>
    </source>
</reference>
<reference evidence="8" key="3">
    <citation type="submission" date="2018-01" db="EMBL/GenBank/DDBJ databases">
        <title>Raltonia solanacearum P824 infects blueberry.</title>
        <authorList>
            <person name="Bocsanczy A.M."/>
            <person name="Norman D.J."/>
        </authorList>
    </citation>
    <scope>NUCLEOTIDE SEQUENCE [LARGE SCALE GENOMIC DNA]</scope>
    <source>
        <strain evidence="8">P824</strain>
    </source>
</reference>
<dbReference type="Proteomes" id="UP000262427">
    <property type="component" value="Chromosome CM"/>
</dbReference>
<dbReference type="AlphaFoldDB" id="A0A0S4X934"/>
<evidence type="ECO:0000313" key="2">
    <source>
        <dbReference type="EMBL" id="CUV17540.1"/>
    </source>
</evidence>
<dbReference type="PATRIC" id="fig|305.108.peg.2535"/>
<evidence type="ECO:0000313" key="6">
    <source>
        <dbReference type="EMBL" id="CUV38015.1"/>
    </source>
</evidence>
<evidence type="ECO:0000313" key="7">
    <source>
        <dbReference type="EMBL" id="CUV60581.1"/>
    </source>
</evidence>
<dbReference type="EMBL" id="LN899822">
    <property type="protein sequence ID" value="CUV60581.1"/>
    <property type="molecule type" value="Genomic_DNA"/>
</dbReference>
<protein>
    <submittedName>
        <fullName evidence="7">Uncharacterized protein</fullName>
    </submittedName>
</protein>
<reference evidence="7" key="1">
    <citation type="submission" date="2015-10" db="EMBL/GenBank/DDBJ databases">
        <authorList>
            <person name="Gilbert D.G."/>
        </authorList>
    </citation>
    <scope>NUCLEOTIDE SEQUENCE</scope>
    <source>
        <strain evidence="7">Phyl III-seqv23</strain>
    </source>
</reference>
<gene>
    <name evidence="2" type="ORF">PSS4_v1_330087</name>
    <name evidence="7" type="ORF">RD1301_v1_1030010</name>
    <name evidence="1" type="ORF">RSP824_03280</name>
    <name evidence="3" type="ORF">RUN1744_v1_90064</name>
    <name evidence="4" type="ORF">RUN1985_v1_1020005</name>
    <name evidence="5" type="ORF">TD1301_v1_2630006</name>
    <name evidence="6" type="ORF">TF3108_v1_60070</name>
</gene>
<proteinExistence type="predicted"/>
<dbReference type="EMBL" id="LN899824">
    <property type="protein sequence ID" value="CUV31705.1"/>
    <property type="molecule type" value="Genomic_DNA"/>
</dbReference>
<evidence type="ECO:0000313" key="1">
    <source>
        <dbReference type="EMBL" id="AYA45579.1"/>
    </source>
</evidence>
<evidence type="ECO:0000313" key="3">
    <source>
        <dbReference type="EMBL" id="CUV21750.1"/>
    </source>
</evidence>